<evidence type="ECO:0000313" key="2">
    <source>
        <dbReference type="EMBL" id="KAK0753488.1"/>
    </source>
</evidence>
<reference evidence="2" key="1">
    <citation type="submission" date="2023-06" db="EMBL/GenBank/DDBJ databases">
        <title>Genome-scale phylogeny and comparative genomics of the fungal order Sordariales.</title>
        <authorList>
            <consortium name="Lawrence Berkeley National Laboratory"/>
            <person name="Hensen N."/>
            <person name="Bonometti L."/>
            <person name="Westerberg I."/>
            <person name="Brannstrom I.O."/>
            <person name="Guillou S."/>
            <person name="Cros-Aarteil S."/>
            <person name="Calhoun S."/>
            <person name="Haridas S."/>
            <person name="Kuo A."/>
            <person name="Mondo S."/>
            <person name="Pangilinan J."/>
            <person name="Riley R."/>
            <person name="LaButti K."/>
            <person name="Andreopoulos B."/>
            <person name="Lipzen A."/>
            <person name="Chen C."/>
            <person name="Yanf M."/>
            <person name="Daum C."/>
            <person name="Ng V."/>
            <person name="Clum A."/>
            <person name="Steindorff A."/>
            <person name="Ohm R."/>
            <person name="Martin F."/>
            <person name="Silar P."/>
            <person name="Natvig D."/>
            <person name="Lalanne C."/>
            <person name="Gautier V."/>
            <person name="Ament-velasquez S.L."/>
            <person name="Kruys A."/>
            <person name="Hutchinson M.I."/>
            <person name="Powell A.J."/>
            <person name="Barry K."/>
            <person name="Miller A.N."/>
            <person name="Grigoriev I.V."/>
            <person name="Debuchy R."/>
            <person name="Gladieux P."/>
            <person name="Thoren M.H."/>
            <person name="Johannesson H."/>
        </authorList>
    </citation>
    <scope>NUCLEOTIDE SEQUENCE</scope>
    <source>
        <strain evidence="2">SMH3187-1</strain>
    </source>
</reference>
<protein>
    <submittedName>
        <fullName evidence="2">Uncharacterized protein</fullName>
    </submittedName>
</protein>
<feature type="region of interest" description="Disordered" evidence="1">
    <location>
        <begin position="101"/>
        <end position="121"/>
    </location>
</feature>
<feature type="region of interest" description="Disordered" evidence="1">
    <location>
        <begin position="332"/>
        <end position="369"/>
    </location>
</feature>
<name>A0AA40F939_9PEZI</name>
<proteinExistence type="predicted"/>
<sequence length="484" mass="54093">MSLLLLCFGGGGARCHVRTVDDGSLSKVSKRSHLGCNGARHDELHAAISDGRNRRVPRGPARPRPRPRPRPRRRCMETVPGPRRKRKTRFLNPFLVLRLPTRESSRSDTGGGGRVPHKTPEERRRPVPLIWCALSKNEAESQQEAWEVGSRPWLRGICPGIVCLRQFLIGCDQEVPEKLPCPFPSPSPLSTAYCVNDRKQNVAQRLTRAVGPCVILRRGLKGAADEARSFSLKTQDVSLTRRRRPKRRRREFKGPKPGWGPDWWLWCRDGSLGPRRRLWRTTKSRLGATSTRSRFQVCIWRRPVSDGHARLSVACLHHAVSRVHGTYLPSSLRGPRSFTHGQDRSAKRSVGGEARNLGRGGRRRPSDAGRVCLTGRDQVRRKHAGVQGCRCEQVGSRRMDGGRMLRESMLVVGTSHWGGGAPLSPTWVGELVGPNNQEGIARLEIETILGNVAVIFHCFTARVCIHRKYSSCLGTRESEGDLSG</sequence>
<accession>A0AA40F939</accession>
<gene>
    <name evidence="2" type="ORF">B0T18DRAFT_16253</name>
</gene>
<organism evidence="2 3">
    <name type="scientific">Schizothecium vesticola</name>
    <dbReference type="NCBI Taxonomy" id="314040"/>
    <lineage>
        <taxon>Eukaryota</taxon>
        <taxon>Fungi</taxon>
        <taxon>Dikarya</taxon>
        <taxon>Ascomycota</taxon>
        <taxon>Pezizomycotina</taxon>
        <taxon>Sordariomycetes</taxon>
        <taxon>Sordariomycetidae</taxon>
        <taxon>Sordariales</taxon>
        <taxon>Schizotheciaceae</taxon>
        <taxon>Schizothecium</taxon>
    </lineage>
</organism>
<dbReference type="EMBL" id="JAUKUD010000001">
    <property type="protein sequence ID" value="KAK0753488.1"/>
    <property type="molecule type" value="Genomic_DNA"/>
</dbReference>
<evidence type="ECO:0000256" key="1">
    <source>
        <dbReference type="SAM" id="MobiDB-lite"/>
    </source>
</evidence>
<dbReference type="AlphaFoldDB" id="A0AA40F939"/>
<feature type="region of interest" description="Disordered" evidence="1">
    <location>
        <begin position="45"/>
        <end position="83"/>
    </location>
</feature>
<comment type="caution">
    <text evidence="2">The sequence shown here is derived from an EMBL/GenBank/DDBJ whole genome shotgun (WGS) entry which is preliminary data.</text>
</comment>
<feature type="compositionally biased region" description="Basic residues" evidence="1">
    <location>
        <begin position="54"/>
        <end position="73"/>
    </location>
</feature>
<dbReference type="Proteomes" id="UP001172155">
    <property type="component" value="Unassembled WGS sequence"/>
</dbReference>
<keyword evidence="3" id="KW-1185">Reference proteome</keyword>
<evidence type="ECO:0000313" key="3">
    <source>
        <dbReference type="Proteomes" id="UP001172155"/>
    </source>
</evidence>